<dbReference type="PANTHER" id="PTHR30408:SF12">
    <property type="entry name" value="TYPE I RESTRICTION ENZYME MJAVIII SPECIFICITY SUBUNIT"/>
    <property type="match status" value="1"/>
</dbReference>
<dbReference type="GO" id="GO:0009307">
    <property type="term" value="P:DNA restriction-modification system"/>
    <property type="evidence" value="ECO:0007669"/>
    <property type="project" value="UniProtKB-KW"/>
</dbReference>
<protein>
    <submittedName>
        <fullName evidence="6">Restriction endonuclease S subunit</fullName>
    </submittedName>
</protein>
<keyword evidence="6" id="KW-0540">Nuclease</keyword>
<evidence type="ECO:0000256" key="1">
    <source>
        <dbReference type="ARBA" id="ARBA00010923"/>
    </source>
</evidence>
<dbReference type="InterPro" id="IPR052021">
    <property type="entry name" value="Type-I_RS_S_subunit"/>
</dbReference>
<keyword evidence="3" id="KW-0238">DNA-binding</keyword>
<evidence type="ECO:0000313" key="6">
    <source>
        <dbReference type="EMBL" id="QSG11876.1"/>
    </source>
</evidence>
<dbReference type="CDD" id="cd17249">
    <property type="entry name" value="RMtype1_S_EcoR124I-TRD2-CR2_like"/>
    <property type="match status" value="1"/>
</dbReference>
<keyword evidence="6" id="KW-0378">Hydrolase</keyword>
<evidence type="ECO:0000256" key="4">
    <source>
        <dbReference type="SAM" id="MobiDB-lite"/>
    </source>
</evidence>
<dbReference type="REBASE" id="473028">
    <property type="entry name" value="S.HarBg1ORF1460P"/>
</dbReference>
<accession>A0A897NNT5</accession>
<evidence type="ECO:0000256" key="2">
    <source>
        <dbReference type="ARBA" id="ARBA00022747"/>
    </source>
</evidence>
<evidence type="ECO:0000313" key="7">
    <source>
        <dbReference type="Proteomes" id="UP000663305"/>
    </source>
</evidence>
<organism evidence="6 7">
    <name type="scientific">Halapricum desulfuricans</name>
    <dbReference type="NCBI Taxonomy" id="2841257"/>
    <lineage>
        <taxon>Archaea</taxon>
        <taxon>Methanobacteriati</taxon>
        <taxon>Methanobacteriota</taxon>
        <taxon>Stenosarchaea group</taxon>
        <taxon>Halobacteria</taxon>
        <taxon>Halobacteriales</taxon>
        <taxon>Haloarculaceae</taxon>
        <taxon>Halapricum</taxon>
    </lineage>
</organism>
<feature type="domain" description="Type I restriction modification DNA specificity" evidence="5">
    <location>
        <begin position="28"/>
        <end position="190"/>
    </location>
</feature>
<dbReference type="GO" id="GO:0003677">
    <property type="term" value="F:DNA binding"/>
    <property type="evidence" value="ECO:0007669"/>
    <property type="project" value="UniProtKB-KW"/>
</dbReference>
<dbReference type="SUPFAM" id="SSF116734">
    <property type="entry name" value="DNA methylase specificity domain"/>
    <property type="match status" value="2"/>
</dbReference>
<feature type="domain" description="Type I restriction modification DNA specificity" evidence="5">
    <location>
        <begin position="241"/>
        <end position="418"/>
    </location>
</feature>
<proteinExistence type="inferred from homology"/>
<feature type="region of interest" description="Disordered" evidence="4">
    <location>
        <begin position="1"/>
        <end position="30"/>
    </location>
</feature>
<dbReference type="InterPro" id="IPR000055">
    <property type="entry name" value="Restrct_endonuc_typeI_TRD"/>
</dbReference>
<name>A0A897NNT5_9EURY</name>
<gene>
    <name evidence="6" type="primary">hsdS</name>
    <name evidence="6" type="ORF">HSBGL_1459</name>
</gene>
<evidence type="ECO:0000256" key="3">
    <source>
        <dbReference type="ARBA" id="ARBA00023125"/>
    </source>
</evidence>
<dbReference type="GeneID" id="68860991"/>
<sequence length="457" mass="51523">MSEQRRLTDLGGDQPGDADGQTEERSLPEGWEMMKIQDVCEMSGGSTPKKSNEEYWDNGEILWAKPKDFNGPLIADTEEKMTEKGAEASTSKIHDPGTILLVVRSGVLRHTLPVAKATTKTTINQDIKALEADTDVIHPEYLFQVLRARAEDVRGTCKKTGTTVESIQTSVLKKYEIPVPPMEEQKAIAAAAVHQDEAIRGAEETLEKSKTLRESLASELLRTGTHEHSDYKKDKAGKFPASWNTVRLGDLLTETRYGTDTKSNMEGRGHPTLRIPNIVNKRITLDDLKYTELPDDEYDRLRLEEDDILVIRTNGNPNYVGRCATVSEREEDFVYASYLIRLRVDEDRVLPGYIREFLNAYRGRVEMNGWIRSSAGNYNLSVSGIEKFTVPLPSLAEQQEIVDKLEAVDEMIQTNREHHKQAQRLKTGLMQDLLSGDLRTAEREIDIPDAIENYESA</sequence>
<reference evidence="6" key="1">
    <citation type="submission" date="2020-11" db="EMBL/GenBank/DDBJ databases">
        <title>Carbohydrate-dependent, anaerobic sulfur respiration: A novel catabolism in halophilic archaea.</title>
        <authorList>
            <person name="Sorokin D.Y."/>
            <person name="Messina E."/>
            <person name="Smedile F."/>
            <person name="La Cono V."/>
            <person name="Hallsworth J.E."/>
            <person name="Yakimov M.M."/>
        </authorList>
    </citation>
    <scope>NUCLEOTIDE SEQUENCE</scope>
    <source>
        <strain evidence="6">HSR-Bgl</strain>
    </source>
</reference>
<dbReference type="PANTHER" id="PTHR30408">
    <property type="entry name" value="TYPE-1 RESTRICTION ENZYME ECOKI SPECIFICITY PROTEIN"/>
    <property type="match status" value="1"/>
</dbReference>
<dbReference type="CDD" id="cd17517">
    <property type="entry name" value="RMtype1_S_EcoKI_StySPI-TRD2-CR2_like"/>
    <property type="match status" value="1"/>
</dbReference>
<keyword evidence="6" id="KW-0255">Endonuclease</keyword>
<keyword evidence="2" id="KW-0680">Restriction system</keyword>
<dbReference type="Pfam" id="PF01420">
    <property type="entry name" value="Methylase_S"/>
    <property type="match status" value="2"/>
</dbReference>
<dbReference type="RefSeq" id="WP_229126394.1">
    <property type="nucleotide sequence ID" value="NZ_CP064789.1"/>
</dbReference>
<dbReference type="EMBL" id="CP064789">
    <property type="protein sequence ID" value="QSG11876.1"/>
    <property type="molecule type" value="Genomic_DNA"/>
</dbReference>
<comment type="similarity">
    <text evidence="1">Belongs to the type-I restriction system S methylase family.</text>
</comment>
<dbReference type="Gene3D" id="1.10.287.1120">
    <property type="entry name" value="Bipartite methylase S protein"/>
    <property type="match status" value="1"/>
</dbReference>
<dbReference type="InterPro" id="IPR044946">
    <property type="entry name" value="Restrct_endonuc_typeI_TRD_sf"/>
</dbReference>
<dbReference type="Proteomes" id="UP000663305">
    <property type="component" value="Chromosome"/>
</dbReference>
<dbReference type="AlphaFoldDB" id="A0A897NNT5"/>
<dbReference type="GO" id="GO:0004519">
    <property type="term" value="F:endonuclease activity"/>
    <property type="evidence" value="ECO:0007669"/>
    <property type="project" value="UniProtKB-KW"/>
</dbReference>
<dbReference type="Gene3D" id="3.90.220.20">
    <property type="entry name" value="DNA methylase specificity domains"/>
    <property type="match status" value="2"/>
</dbReference>
<evidence type="ECO:0000259" key="5">
    <source>
        <dbReference type="Pfam" id="PF01420"/>
    </source>
</evidence>